<proteinExistence type="predicted"/>
<name>A0ABX5LU61_9BACT</name>
<reference evidence="2 3" key="1">
    <citation type="submission" date="2018-05" db="EMBL/GenBank/DDBJ databases">
        <title>Animal gut microbial communities from fecal samples from Wisconsin, USA.</title>
        <authorList>
            <person name="Neumann A."/>
        </authorList>
    </citation>
    <scope>NUCLEOTIDE SEQUENCE [LARGE SCALE GENOMIC DNA]</scope>
    <source>
        <strain evidence="2 3">UWS4</strain>
    </source>
</reference>
<evidence type="ECO:0000313" key="3">
    <source>
        <dbReference type="Proteomes" id="UP000245523"/>
    </source>
</evidence>
<dbReference type="EMBL" id="QGHD01000001">
    <property type="protein sequence ID" value="PWL03990.1"/>
    <property type="molecule type" value="Genomic_DNA"/>
</dbReference>
<sequence>MQKLKWNFLWVCVAIIFAACSDSESNHITNNYNSSVLSIYHLGTCDENNAGNIVFVEKDSADYVCFNKKWVLIQDDSLHSDTLKILDTLILTKMDTLKIRDTLTLSKTDTLKIRDTLTLSKTDTLTVRDTLTLTKTDTLKIQDTIIVNVRDTIIAYGISRTIDDLEKLGSCTASNENELVFNEMNQAYYLCQNGNWTVLILEPKPDTVSTVEDLPSCNSLRTGDSVYVENQSVKYICTAGQWTLALDTLVDLGLSVKWASVNIGAALPADYGNYYSWGESAPKAKYTADNSEMNNGNGALKISGARDAATANWGAKYRMPTGAELKELANNCSFTASTRVNSQGKSVQGYNVKCKTDNTLFLPLAGYKESSLTKSVGELAYFWGSDAIYNDGLRLVYALFLSTSKHSAAASYLCINGYSVRAVSAD</sequence>
<accession>A0ABX5LU61</accession>
<dbReference type="PROSITE" id="PS51257">
    <property type="entry name" value="PROKAR_LIPOPROTEIN"/>
    <property type="match status" value="1"/>
</dbReference>
<evidence type="ECO:0008006" key="4">
    <source>
        <dbReference type="Google" id="ProtNLM"/>
    </source>
</evidence>
<dbReference type="RefSeq" id="WP_109587035.1">
    <property type="nucleotide sequence ID" value="NZ_QGHD01000001.1"/>
</dbReference>
<evidence type="ECO:0000256" key="1">
    <source>
        <dbReference type="SAM" id="SignalP"/>
    </source>
</evidence>
<organism evidence="2 3">
    <name type="scientific">Hallerella porci</name>
    <dbReference type="NCBI Taxonomy" id="1945871"/>
    <lineage>
        <taxon>Bacteria</taxon>
        <taxon>Pseudomonadati</taxon>
        <taxon>Fibrobacterota</taxon>
        <taxon>Fibrobacteria</taxon>
        <taxon>Fibrobacterales</taxon>
        <taxon>Fibrobacteraceae</taxon>
        <taxon>Hallerella</taxon>
    </lineage>
</organism>
<comment type="caution">
    <text evidence="2">The sequence shown here is derived from an EMBL/GenBank/DDBJ whole genome shotgun (WGS) entry which is preliminary data.</text>
</comment>
<protein>
    <recommendedName>
        <fullName evidence="4">Major paralogous domain-containing protein</fullName>
    </recommendedName>
</protein>
<feature type="chain" id="PRO_5046916185" description="Major paralogous domain-containing protein" evidence="1">
    <location>
        <begin position="19"/>
        <end position="426"/>
    </location>
</feature>
<dbReference type="Proteomes" id="UP000245523">
    <property type="component" value="Unassembled WGS sequence"/>
</dbReference>
<feature type="signal peptide" evidence="1">
    <location>
        <begin position="1"/>
        <end position="18"/>
    </location>
</feature>
<keyword evidence="3" id="KW-1185">Reference proteome</keyword>
<keyword evidence="1" id="KW-0732">Signal</keyword>
<gene>
    <name evidence="2" type="ORF">B0H50_1011</name>
</gene>
<evidence type="ECO:0000313" key="2">
    <source>
        <dbReference type="EMBL" id="PWL03990.1"/>
    </source>
</evidence>